<protein>
    <submittedName>
        <fullName evidence="1">Putative helicase</fullName>
    </submittedName>
</protein>
<dbReference type="Gene3D" id="1.10.3210.10">
    <property type="entry name" value="Hypothetical protein af1432"/>
    <property type="match status" value="1"/>
</dbReference>
<name>A0A8S5V913_9CAUD</name>
<accession>A0A8S5V913</accession>
<keyword evidence="1" id="KW-0067">ATP-binding</keyword>
<organism evidence="1">
    <name type="scientific">Caudovirales sp. ctCpR1</name>
    <dbReference type="NCBI Taxonomy" id="2825760"/>
    <lineage>
        <taxon>Viruses</taxon>
        <taxon>Duplodnaviria</taxon>
        <taxon>Heunggongvirae</taxon>
        <taxon>Uroviricota</taxon>
        <taxon>Caudoviricetes</taxon>
    </lineage>
</organism>
<dbReference type="SUPFAM" id="SSF109604">
    <property type="entry name" value="HD-domain/PDEase-like"/>
    <property type="match status" value="1"/>
</dbReference>
<dbReference type="GO" id="GO:0004386">
    <property type="term" value="F:helicase activity"/>
    <property type="evidence" value="ECO:0007669"/>
    <property type="project" value="UniProtKB-KW"/>
</dbReference>
<keyword evidence="1" id="KW-0347">Helicase</keyword>
<sequence length="172" mass="19442">MKSLLMKNGMTSGPAGRVVEILEQMGYFEVPASMTFHGAWPGGLFEHSWTVAQELVHMTKTLGLTWQMRRSPVLVGMFHDLCKTEEYEKDGDGWKHYKLKGHGERSVSMAEAILNDAAALSLTEEEMLCIRWHMGFADDKENWNCYGAAIEKYQNVLWTHTADMVASRVLGV</sequence>
<dbReference type="EMBL" id="BK016224">
    <property type="protein sequence ID" value="DAG03182.1"/>
    <property type="molecule type" value="Genomic_DNA"/>
</dbReference>
<evidence type="ECO:0000313" key="1">
    <source>
        <dbReference type="EMBL" id="DAG03182.1"/>
    </source>
</evidence>
<reference evidence="1" key="1">
    <citation type="journal article" date="2021" name="Proc. Natl. Acad. Sci. U.S.A.">
        <title>A Catalog of Tens of Thousands of Viruses from Human Metagenomes Reveals Hidden Associations with Chronic Diseases.</title>
        <authorList>
            <person name="Tisza M.J."/>
            <person name="Buck C.B."/>
        </authorList>
    </citation>
    <scope>NUCLEOTIDE SEQUENCE</scope>
    <source>
        <strain evidence="1">CtCpR1</strain>
    </source>
</reference>
<proteinExistence type="predicted"/>
<keyword evidence="1" id="KW-0547">Nucleotide-binding</keyword>
<keyword evidence="1" id="KW-0378">Hydrolase</keyword>